<dbReference type="Pfam" id="PF08713">
    <property type="entry name" value="DNA_alkylation"/>
    <property type="match status" value="1"/>
</dbReference>
<keyword evidence="2" id="KW-1185">Reference proteome</keyword>
<evidence type="ECO:0000313" key="1">
    <source>
        <dbReference type="EMBL" id="MDN4164798.1"/>
    </source>
</evidence>
<protein>
    <submittedName>
        <fullName evidence="1">DNA alkylation repair protein</fullName>
    </submittedName>
</protein>
<dbReference type="Proteomes" id="UP001168552">
    <property type="component" value="Unassembled WGS sequence"/>
</dbReference>
<proteinExistence type="predicted"/>
<comment type="caution">
    <text evidence="1">The sequence shown here is derived from an EMBL/GenBank/DDBJ whole genome shotgun (WGS) entry which is preliminary data.</text>
</comment>
<dbReference type="PANTHER" id="PTHR34070:SF1">
    <property type="entry name" value="DNA ALKYLATION REPAIR PROTEIN"/>
    <property type="match status" value="1"/>
</dbReference>
<sequence length="240" mass="27154">MSTTLPSIVTEVKTALETLANPERLPFAAKVYPTNLKVLGLTVPDIQSVMKELKKETTHWPIEEKIDLAIAINEQGIFEMQHLALEYLGADKKVLRALRPAHFTHLMQDFDNWVSVDVMGMKVLGMSWSYEQVDLDYILSLTKSKSLWIRRLALSATVGLNLPARGGKGDEKQTLAVCERLVHDTEEMVVKALSWALRELVKHKPDAVAEFIAKHEDHLAKRVLREVRQTLARPVKNKKA</sequence>
<dbReference type="PANTHER" id="PTHR34070">
    <property type="entry name" value="ARMADILLO-TYPE FOLD"/>
    <property type="match status" value="1"/>
</dbReference>
<reference evidence="1" key="1">
    <citation type="submission" date="2023-06" db="EMBL/GenBank/DDBJ databases">
        <title>Cytophagales bacterium Strain LB-30, isolated from soil.</title>
        <authorList>
            <person name="Liu B."/>
        </authorList>
    </citation>
    <scope>NUCLEOTIDE SEQUENCE</scope>
    <source>
        <strain evidence="1">LB-30</strain>
    </source>
</reference>
<name>A0ABT8F345_9BACT</name>
<evidence type="ECO:0000313" key="2">
    <source>
        <dbReference type="Proteomes" id="UP001168552"/>
    </source>
</evidence>
<gene>
    <name evidence="1" type="ORF">QWY31_04755</name>
</gene>
<dbReference type="InterPro" id="IPR016024">
    <property type="entry name" value="ARM-type_fold"/>
</dbReference>
<organism evidence="1 2">
    <name type="scientific">Shiella aurantiaca</name>
    <dbReference type="NCBI Taxonomy" id="3058365"/>
    <lineage>
        <taxon>Bacteria</taxon>
        <taxon>Pseudomonadati</taxon>
        <taxon>Bacteroidota</taxon>
        <taxon>Cytophagia</taxon>
        <taxon>Cytophagales</taxon>
        <taxon>Shiellaceae</taxon>
        <taxon>Shiella</taxon>
    </lineage>
</organism>
<dbReference type="SUPFAM" id="SSF48371">
    <property type="entry name" value="ARM repeat"/>
    <property type="match status" value="1"/>
</dbReference>
<dbReference type="EMBL" id="JAUHJS010000002">
    <property type="protein sequence ID" value="MDN4164798.1"/>
    <property type="molecule type" value="Genomic_DNA"/>
</dbReference>
<dbReference type="InterPro" id="IPR014825">
    <property type="entry name" value="DNA_alkylation"/>
</dbReference>
<dbReference type="RefSeq" id="WP_320003324.1">
    <property type="nucleotide sequence ID" value="NZ_JAUHJS010000002.1"/>
</dbReference>
<dbReference type="Gene3D" id="1.25.10.90">
    <property type="match status" value="1"/>
</dbReference>
<dbReference type="CDD" id="cd06561">
    <property type="entry name" value="AlkD_like"/>
    <property type="match status" value="1"/>
</dbReference>
<accession>A0ABT8F345</accession>